<evidence type="ECO:0000256" key="8">
    <source>
        <dbReference type="ARBA" id="ARBA00022729"/>
    </source>
</evidence>
<keyword evidence="12 15" id="KW-0472">Membrane</keyword>
<keyword evidence="10" id="KW-0832">Ubl conjugation</keyword>
<dbReference type="InterPro" id="IPR008855">
    <property type="entry name" value="TRAP-delta"/>
</dbReference>
<keyword evidence="18" id="KW-1185">Reference proteome</keyword>
<protein>
    <recommendedName>
        <fullName evidence="5">Translocon-associated protein subunit delta</fullName>
    </recommendedName>
    <alternativeName>
        <fullName evidence="14">Signal sequence receptor subunit delta</fullName>
    </alternativeName>
</protein>
<dbReference type="OrthoDB" id="10055808at2759"/>
<keyword evidence="8 16" id="KW-0732">Signal</keyword>
<evidence type="ECO:0000256" key="15">
    <source>
        <dbReference type="SAM" id="Phobius"/>
    </source>
</evidence>
<keyword evidence="13" id="KW-1015">Disulfide bond</keyword>
<dbReference type="AlphaFoldDB" id="A0A9P0DFQ3"/>
<gene>
    <name evidence="17" type="ORF">PHAECO_LOCUS4398</name>
</gene>
<dbReference type="EMBL" id="OU896720">
    <property type="protein sequence ID" value="CAH1153438.1"/>
    <property type="molecule type" value="Genomic_DNA"/>
</dbReference>
<sequence length="167" mass="17935">MGQSIFLVALFAVFCTTLCSCCSNPQVTSKSFTTLDATIVSNVAYISEFTVKCGSGEVGNLYAELDGNVSPVSIVGPNTYQVSWTEESKSARKGDREVRLLNEDGFTAFRRASRANEDISAIPSLFSVVINHPGAFSGPWLQSEFIATILSLAVAYFALASRSRVVA</sequence>
<keyword evidence="7 15" id="KW-0812">Transmembrane</keyword>
<comment type="similarity">
    <text evidence="3">Belongs to the TRAP-delta family.</text>
</comment>
<evidence type="ECO:0000256" key="3">
    <source>
        <dbReference type="ARBA" id="ARBA00009294"/>
    </source>
</evidence>
<dbReference type="Pfam" id="PF05404">
    <property type="entry name" value="TRAP-delta"/>
    <property type="match status" value="1"/>
</dbReference>
<feature type="signal peptide" evidence="16">
    <location>
        <begin position="1"/>
        <end position="21"/>
    </location>
</feature>
<dbReference type="PANTHER" id="PTHR12731:SF1">
    <property type="entry name" value="TRANSLOCON-ASSOCIATED PROTEIN SUBUNIT DELTA"/>
    <property type="match status" value="1"/>
</dbReference>
<comment type="subunit">
    <text evidence="4">Heterotetramer of TRAP-alpha, TRAP-beta, TRAP-delta and TRAP-gamma.</text>
</comment>
<evidence type="ECO:0000256" key="2">
    <source>
        <dbReference type="ARBA" id="ARBA00004115"/>
    </source>
</evidence>
<feature type="chain" id="PRO_5040398887" description="Translocon-associated protein subunit delta" evidence="16">
    <location>
        <begin position="22"/>
        <end position="167"/>
    </location>
</feature>
<keyword evidence="6" id="KW-1017">Isopeptide bond</keyword>
<keyword evidence="9" id="KW-0256">Endoplasmic reticulum</keyword>
<reference evidence="17" key="1">
    <citation type="submission" date="2022-01" db="EMBL/GenBank/DDBJ databases">
        <authorList>
            <person name="King R."/>
        </authorList>
    </citation>
    <scope>NUCLEOTIDE SEQUENCE</scope>
</reference>
<accession>A0A9P0DFQ3</accession>
<reference evidence="17" key="2">
    <citation type="submission" date="2022-10" db="EMBL/GenBank/DDBJ databases">
        <authorList>
            <consortium name="ENA_rothamsted_submissions"/>
            <consortium name="culmorum"/>
            <person name="King R."/>
        </authorList>
    </citation>
    <scope>NUCLEOTIDE SEQUENCE</scope>
</reference>
<evidence type="ECO:0000256" key="11">
    <source>
        <dbReference type="ARBA" id="ARBA00022989"/>
    </source>
</evidence>
<keyword evidence="11 15" id="KW-1133">Transmembrane helix</keyword>
<comment type="function">
    <text evidence="1">TRAP proteins are part of a complex whose function is to bind calcium to the ER membrane and thereby regulate the retention of ER resident proteins.</text>
</comment>
<dbReference type="GO" id="GO:0005789">
    <property type="term" value="C:endoplasmic reticulum membrane"/>
    <property type="evidence" value="ECO:0007669"/>
    <property type="project" value="UniProtKB-SubCell"/>
</dbReference>
<evidence type="ECO:0000256" key="12">
    <source>
        <dbReference type="ARBA" id="ARBA00023136"/>
    </source>
</evidence>
<evidence type="ECO:0000256" key="9">
    <source>
        <dbReference type="ARBA" id="ARBA00022824"/>
    </source>
</evidence>
<evidence type="ECO:0000256" key="10">
    <source>
        <dbReference type="ARBA" id="ARBA00022843"/>
    </source>
</evidence>
<evidence type="ECO:0000256" key="4">
    <source>
        <dbReference type="ARBA" id="ARBA00011819"/>
    </source>
</evidence>
<evidence type="ECO:0000256" key="16">
    <source>
        <dbReference type="SAM" id="SignalP"/>
    </source>
</evidence>
<comment type="subcellular location">
    <subcellularLocation>
        <location evidence="2">Endoplasmic reticulum membrane</location>
        <topology evidence="2">Single-pass type I membrane protein</topology>
    </subcellularLocation>
</comment>
<evidence type="ECO:0000256" key="7">
    <source>
        <dbReference type="ARBA" id="ARBA00022692"/>
    </source>
</evidence>
<evidence type="ECO:0000256" key="6">
    <source>
        <dbReference type="ARBA" id="ARBA00022499"/>
    </source>
</evidence>
<evidence type="ECO:0000256" key="13">
    <source>
        <dbReference type="ARBA" id="ARBA00023157"/>
    </source>
</evidence>
<evidence type="ECO:0000256" key="14">
    <source>
        <dbReference type="ARBA" id="ARBA00031791"/>
    </source>
</evidence>
<organism evidence="17 18">
    <name type="scientific">Phaedon cochleariae</name>
    <name type="common">Mustard beetle</name>
    <dbReference type="NCBI Taxonomy" id="80249"/>
    <lineage>
        <taxon>Eukaryota</taxon>
        <taxon>Metazoa</taxon>
        <taxon>Ecdysozoa</taxon>
        <taxon>Arthropoda</taxon>
        <taxon>Hexapoda</taxon>
        <taxon>Insecta</taxon>
        <taxon>Pterygota</taxon>
        <taxon>Neoptera</taxon>
        <taxon>Endopterygota</taxon>
        <taxon>Coleoptera</taxon>
        <taxon>Polyphaga</taxon>
        <taxon>Cucujiformia</taxon>
        <taxon>Chrysomeloidea</taxon>
        <taxon>Chrysomelidae</taxon>
        <taxon>Chrysomelinae</taxon>
        <taxon>Chrysomelini</taxon>
        <taxon>Phaedon</taxon>
    </lineage>
</organism>
<name>A0A9P0DFQ3_PHACE</name>
<evidence type="ECO:0000256" key="5">
    <source>
        <dbReference type="ARBA" id="ARBA00014387"/>
    </source>
</evidence>
<dbReference type="Proteomes" id="UP001153737">
    <property type="component" value="Chromosome 14"/>
</dbReference>
<dbReference type="PANTHER" id="PTHR12731">
    <property type="entry name" value="TRANSLOCON-ASSOCIATED PROTEIN, DELTA SUBUNIT"/>
    <property type="match status" value="1"/>
</dbReference>
<evidence type="ECO:0000313" key="17">
    <source>
        <dbReference type="EMBL" id="CAH1153438.1"/>
    </source>
</evidence>
<feature type="transmembrane region" description="Helical" evidence="15">
    <location>
        <begin position="140"/>
        <end position="159"/>
    </location>
</feature>
<evidence type="ECO:0000313" key="18">
    <source>
        <dbReference type="Proteomes" id="UP001153737"/>
    </source>
</evidence>
<evidence type="ECO:0000256" key="1">
    <source>
        <dbReference type="ARBA" id="ARBA00002838"/>
    </source>
</evidence>
<proteinExistence type="inferred from homology"/>